<protein>
    <recommendedName>
        <fullName evidence="4">Diacylglycerol O-acyltransferase</fullName>
    </recommendedName>
</protein>
<keyword evidence="1" id="KW-1133">Transmembrane helix</keyword>
<sequence length="481" mass="54813">MLRRQILQALVALPLFFIVIPVVVLVAISTLPFKGLVIILAKIFRPDLDDIVTGLSGVFTSYPNLNIVYYWYFDEHLSPEPDWFVRALNDEGRRRYRRLLQYWTTFCGYKFWKEDLNFDSKNHYREYDYTGDLELRQEFTEEDTHRIMGKLITAPWKVGQSPWEAFPIPLPGPSSKTLLIFRHHHALMDGFSTMNYTSEVLRTKIEFKPARKESKTGNSFLYSLLRLPYDLAGYEMDKRMYQPDWQFPPVGGTRDLQSTCLKSITVDKVKLAKNKLDTSYPIVLLSVLAGGLQRMFEEAHLPVPEFLPAVIPLPMPNHPGGTVNHVIIARFRWPIKADSVPERFKRVQEKIQQLSSPALLRIIGMLADLYGSVPAYLSKAVANASASGCSVVTSIFPVVDVTSEMQIRNMVCALGTSGNDIGTTFLSSGLNGDQRIVLIMDKRICPEDKIFYNYEKFVEAELDELLMYAETTGKHSEVCAV</sequence>
<name>A0A8J2PVA7_9HEXA</name>
<keyword evidence="1" id="KW-0472">Membrane</keyword>
<organism evidence="2 3">
    <name type="scientific">Allacma fusca</name>
    <dbReference type="NCBI Taxonomy" id="39272"/>
    <lineage>
        <taxon>Eukaryota</taxon>
        <taxon>Metazoa</taxon>
        <taxon>Ecdysozoa</taxon>
        <taxon>Arthropoda</taxon>
        <taxon>Hexapoda</taxon>
        <taxon>Collembola</taxon>
        <taxon>Symphypleona</taxon>
        <taxon>Sminthuridae</taxon>
        <taxon>Allacma</taxon>
    </lineage>
</organism>
<proteinExistence type="predicted"/>
<dbReference type="EMBL" id="CAJVCH010528279">
    <property type="protein sequence ID" value="CAG7823065.1"/>
    <property type="molecule type" value="Genomic_DNA"/>
</dbReference>
<evidence type="ECO:0000256" key="1">
    <source>
        <dbReference type="SAM" id="Phobius"/>
    </source>
</evidence>
<keyword evidence="3" id="KW-1185">Reference proteome</keyword>
<reference evidence="2" key="1">
    <citation type="submission" date="2021-06" db="EMBL/GenBank/DDBJ databases">
        <authorList>
            <person name="Hodson N. C."/>
            <person name="Mongue J. A."/>
            <person name="Jaron S. K."/>
        </authorList>
    </citation>
    <scope>NUCLEOTIDE SEQUENCE</scope>
</reference>
<comment type="caution">
    <text evidence="2">The sequence shown here is derived from an EMBL/GenBank/DDBJ whole genome shotgun (WGS) entry which is preliminary data.</text>
</comment>
<evidence type="ECO:0008006" key="4">
    <source>
        <dbReference type="Google" id="ProtNLM"/>
    </source>
</evidence>
<dbReference type="AlphaFoldDB" id="A0A8J2PVA7"/>
<keyword evidence="1" id="KW-0812">Transmembrane</keyword>
<dbReference type="OrthoDB" id="619536at2759"/>
<gene>
    <name evidence="2" type="ORF">AFUS01_LOCUS33302</name>
</gene>
<accession>A0A8J2PVA7</accession>
<evidence type="ECO:0000313" key="3">
    <source>
        <dbReference type="Proteomes" id="UP000708208"/>
    </source>
</evidence>
<feature type="transmembrane region" description="Helical" evidence="1">
    <location>
        <begin position="7"/>
        <end position="28"/>
    </location>
</feature>
<evidence type="ECO:0000313" key="2">
    <source>
        <dbReference type="EMBL" id="CAG7823065.1"/>
    </source>
</evidence>
<dbReference type="Proteomes" id="UP000708208">
    <property type="component" value="Unassembled WGS sequence"/>
</dbReference>